<dbReference type="AlphaFoldDB" id="A0AAQ1JW65"/>
<evidence type="ECO:0000256" key="1">
    <source>
        <dbReference type="SAM" id="Phobius"/>
    </source>
</evidence>
<keyword evidence="1" id="KW-1133">Transmembrane helix</keyword>
<accession>A0AAQ1JW65</accession>
<protein>
    <submittedName>
        <fullName evidence="2">Uncharacterized protein</fullName>
    </submittedName>
</protein>
<gene>
    <name evidence="2" type="ORF">SAMN05216550_11467</name>
</gene>
<dbReference type="Proteomes" id="UP000183529">
    <property type="component" value="Unassembled WGS sequence"/>
</dbReference>
<organism evidence="2 3">
    <name type="scientific">Paraburkholderia tropica</name>
    <dbReference type="NCBI Taxonomy" id="92647"/>
    <lineage>
        <taxon>Bacteria</taxon>
        <taxon>Pseudomonadati</taxon>
        <taxon>Pseudomonadota</taxon>
        <taxon>Betaproteobacteria</taxon>
        <taxon>Burkholderiales</taxon>
        <taxon>Burkholderiaceae</taxon>
        <taxon>Paraburkholderia</taxon>
    </lineage>
</organism>
<evidence type="ECO:0000313" key="3">
    <source>
        <dbReference type="Proteomes" id="UP000183529"/>
    </source>
</evidence>
<sequence length="162" mass="16889">MFAATFQRLPQAAAARIARACERASGVGIVLLPIVYIAFFAALFMLGVMPRAPFGLTMATLTLGGAMLAGALIFYLASVAPQARPSTRATAAGCAGLHAPITAPAHAPTIAPIRFAHMPTRTCQQSCKTASGEEIRIAVNCYQAHCPAANQAESRRRSTCGS</sequence>
<evidence type="ECO:0000313" key="2">
    <source>
        <dbReference type="EMBL" id="SEK04515.1"/>
    </source>
</evidence>
<feature type="transmembrane region" description="Helical" evidence="1">
    <location>
        <begin position="54"/>
        <end position="77"/>
    </location>
</feature>
<dbReference type="RefSeq" id="WP_074985654.1">
    <property type="nucleotide sequence ID" value="NZ_CADFGN010000012.1"/>
</dbReference>
<keyword evidence="1" id="KW-0812">Transmembrane</keyword>
<keyword evidence="1" id="KW-0472">Membrane</keyword>
<reference evidence="2 3" key="1">
    <citation type="submission" date="2016-10" db="EMBL/GenBank/DDBJ databases">
        <authorList>
            <person name="Varghese N."/>
            <person name="Submissions S."/>
        </authorList>
    </citation>
    <scope>NUCLEOTIDE SEQUENCE [LARGE SCALE GENOMIC DNA]</scope>
    <source>
        <strain evidence="2 3">LMG 22274</strain>
    </source>
</reference>
<comment type="caution">
    <text evidence="2">The sequence shown here is derived from an EMBL/GenBank/DDBJ whole genome shotgun (WGS) entry which is preliminary data.</text>
</comment>
<proteinExistence type="predicted"/>
<feature type="transmembrane region" description="Helical" evidence="1">
    <location>
        <begin position="26"/>
        <end position="48"/>
    </location>
</feature>
<name>A0AAQ1JW65_9BURK</name>
<dbReference type="EMBL" id="FNZM01000014">
    <property type="protein sequence ID" value="SEK04515.1"/>
    <property type="molecule type" value="Genomic_DNA"/>
</dbReference>